<accession>A0A317FLJ5</accession>
<evidence type="ECO:0000313" key="2">
    <source>
        <dbReference type="EMBL" id="PWS38456.1"/>
    </source>
</evidence>
<dbReference type="EMBL" id="QGNA01000001">
    <property type="protein sequence ID" value="PWS38456.1"/>
    <property type="molecule type" value="Genomic_DNA"/>
</dbReference>
<comment type="caution">
    <text evidence="2">The sequence shown here is derived from an EMBL/GenBank/DDBJ whole genome shotgun (WGS) entry which is preliminary data.</text>
</comment>
<dbReference type="AlphaFoldDB" id="A0A317FLJ5"/>
<keyword evidence="2" id="KW-0378">Hydrolase</keyword>
<dbReference type="SUPFAM" id="SSF53474">
    <property type="entry name" value="alpha/beta-Hydrolases"/>
    <property type="match status" value="1"/>
</dbReference>
<dbReference type="InterPro" id="IPR000073">
    <property type="entry name" value="AB_hydrolase_1"/>
</dbReference>
<dbReference type="PRINTS" id="PR00111">
    <property type="entry name" value="ABHYDROLASE"/>
</dbReference>
<feature type="domain" description="AB hydrolase-1" evidence="1">
    <location>
        <begin position="21"/>
        <end position="251"/>
    </location>
</feature>
<dbReference type="OrthoDB" id="9804723at2"/>
<reference evidence="3" key="1">
    <citation type="submission" date="2018-05" db="EMBL/GenBank/DDBJ databases">
        <authorList>
            <person name="Du Z."/>
            <person name="Wang X."/>
        </authorList>
    </citation>
    <scope>NUCLEOTIDE SEQUENCE [LARGE SCALE GENOMIC DNA]</scope>
    <source>
        <strain evidence="3">CQN31</strain>
    </source>
</reference>
<dbReference type="RefSeq" id="WP_109869077.1">
    <property type="nucleotide sequence ID" value="NZ_QGNA01000001.1"/>
</dbReference>
<proteinExistence type="predicted"/>
<dbReference type="GO" id="GO:0016787">
    <property type="term" value="F:hydrolase activity"/>
    <property type="evidence" value="ECO:0007669"/>
    <property type="project" value="UniProtKB-KW"/>
</dbReference>
<dbReference type="Gene3D" id="3.40.50.1820">
    <property type="entry name" value="alpha/beta hydrolase"/>
    <property type="match status" value="1"/>
</dbReference>
<name>A0A317FLJ5_9PROT</name>
<dbReference type="PANTHER" id="PTHR43798:SF33">
    <property type="entry name" value="HYDROLASE, PUTATIVE (AFU_ORTHOLOGUE AFUA_2G14860)-RELATED"/>
    <property type="match status" value="1"/>
</dbReference>
<dbReference type="Proteomes" id="UP000245765">
    <property type="component" value="Unassembled WGS sequence"/>
</dbReference>
<dbReference type="InterPro" id="IPR050266">
    <property type="entry name" value="AB_hydrolase_sf"/>
</dbReference>
<evidence type="ECO:0000259" key="1">
    <source>
        <dbReference type="Pfam" id="PF12697"/>
    </source>
</evidence>
<keyword evidence="3" id="KW-1185">Reference proteome</keyword>
<sequence length="262" mass="27028">MNRLMVAGTALLHRPGTGPTLVLLHGIGSDAETWLPLIGALPADWNVLAWWAPGYGASAPVAPDAPTPDDYAMRLAEILAGMRLERVALVGHSLGALFAGRFAARWAERVGALALLSPALGYRVPAGAALPANVQGRIDDLVALGPTEFAAKRAARLVHRPEALAGVQRAMALVKPEGYAQAVRALGAGDLLADAARIARPVLVACGEQDVVTPPDNARSLHAALPAGSTLQLIPEAGHAMPQETPEALAALLEAAVEATHG</sequence>
<gene>
    <name evidence="2" type="ORF">DFH01_04015</name>
</gene>
<organism evidence="2 3">
    <name type="scientific">Falsiroseomonas bella</name>
    <dbReference type="NCBI Taxonomy" id="2184016"/>
    <lineage>
        <taxon>Bacteria</taxon>
        <taxon>Pseudomonadati</taxon>
        <taxon>Pseudomonadota</taxon>
        <taxon>Alphaproteobacteria</taxon>
        <taxon>Acetobacterales</taxon>
        <taxon>Roseomonadaceae</taxon>
        <taxon>Falsiroseomonas</taxon>
    </lineage>
</organism>
<dbReference type="PANTHER" id="PTHR43798">
    <property type="entry name" value="MONOACYLGLYCEROL LIPASE"/>
    <property type="match status" value="1"/>
</dbReference>
<protein>
    <submittedName>
        <fullName evidence="2">Alpha/beta hydrolase</fullName>
    </submittedName>
</protein>
<dbReference type="GO" id="GO:0016020">
    <property type="term" value="C:membrane"/>
    <property type="evidence" value="ECO:0007669"/>
    <property type="project" value="TreeGrafter"/>
</dbReference>
<dbReference type="Pfam" id="PF12697">
    <property type="entry name" value="Abhydrolase_6"/>
    <property type="match status" value="1"/>
</dbReference>
<evidence type="ECO:0000313" key="3">
    <source>
        <dbReference type="Proteomes" id="UP000245765"/>
    </source>
</evidence>
<dbReference type="InterPro" id="IPR029058">
    <property type="entry name" value="AB_hydrolase_fold"/>
</dbReference>